<dbReference type="Gene3D" id="1.10.1660.10">
    <property type="match status" value="1"/>
</dbReference>
<dbReference type="CDD" id="cd04780">
    <property type="entry name" value="HTH_MerR-like_sg5"/>
    <property type="match status" value="1"/>
</dbReference>
<protein>
    <submittedName>
        <fullName evidence="2">MerR family transcriptional regulator</fullName>
    </submittedName>
</protein>
<evidence type="ECO:0000313" key="2">
    <source>
        <dbReference type="EMBL" id="MFC0682182.1"/>
    </source>
</evidence>
<organism evidence="2 3">
    <name type="scientific">Lysobacter korlensis</name>
    <dbReference type="NCBI Taxonomy" id="553636"/>
    <lineage>
        <taxon>Bacteria</taxon>
        <taxon>Pseudomonadati</taxon>
        <taxon>Pseudomonadota</taxon>
        <taxon>Gammaproteobacteria</taxon>
        <taxon>Lysobacterales</taxon>
        <taxon>Lysobacteraceae</taxon>
        <taxon>Lysobacter</taxon>
    </lineage>
</organism>
<dbReference type="SMART" id="SM00422">
    <property type="entry name" value="HTH_MERR"/>
    <property type="match status" value="1"/>
</dbReference>
<dbReference type="Proteomes" id="UP001589896">
    <property type="component" value="Unassembled WGS sequence"/>
</dbReference>
<dbReference type="EMBL" id="JBHLTG010000011">
    <property type="protein sequence ID" value="MFC0682182.1"/>
    <property type="molecule type" value="Genomic_DNA"/>
</dbReference>
<feature type="domain" description="HTH merR-type" evidence="1">
    <location>
        <begin position="1"/>
        <end position="70"/>
    </location>
</feature>
<dbReference type="InterPro" id="IPR000551">
    <property type="entry name" value="MerR-type_HTH_dom"/>
</dbReference>
<reference evidence="2 3" key="1">
    <citation type="submission" date="2024-09" db="EMBL/GenBank/DDBJ databases">
        <authorList>
            <person name="Sun Q."/>
            <person name="Mori K."/>
        </authorList>
    </citation>
    <scope>NUCLEOTIDE SEQUENCE [LARGE SCALE GENOMIC DNA]</scope>
    <source>
        <strain evidence="2 3">KCTC 23076</strain>
    </source>
</reference>
<dbReference type="PROSITE" id="PS50937">
    <property type="entry name" value="HTH_MERR_2"/>
    <property type="match status" value="1"/>
</dbReference>
<keyword evidence="3" id="KW-1185">Reference proteome</keyword>
<proteinExistence type="predicted"/>
<dbReference type="Pfam" id="PF13411">
    <property type="entry name" value="MerR_1"/>
    <property type="match status" value="1"/>
</dbReference>
<sequence>MKMAALSAASGVPVPTIKFYLREGLLPRGDVTVPNQAEYSDSHVRRLRLIRALIEVGGITVAAAGQVLDAIDSELPVEHTFGVAQQSVSERIDPQDVPQHALDAVDAATPGWRVHPENPGRLTAARALLAFERAGQTDLRGWVERYAAAALQVAEADLDEVDARDGREAKAEIIVVGTALGDALFSGLRRAAQEHISAVRYLPTPDTEHP</sequence>
<dbReference type="PRINTS" id="PR00040">
    <property type="entry name" value="HTHMERR"/>
</dbReference>
<dbReference type="RefSeq" id="WP_386675955.1">
    <property type="nucleotide sequence ID" value="NZ_JBHLTG010000011.1"/>
</dbReference>
<evidence type="ECO:0000259" key="1">
    <source>
        <dbReference type="PROSITE" id="PS50937"/>
    </source>
</evidence>
<evidence type="ECO:0000313" key="3">
    <source>
        <dbReference type="Proteomes" id="UP001589896"/>
    </source>
</evidence>
<gene>
    <name evidence="2" type="ORF">ACFFGH_30495</name>
</gene>
<name>A0ABV6S0G2_9GAMM</name>
<dbReference type="SUPFAM" id="SSF46955">
    <property type="entry name" value="Putative DNA-binding domain"/>
    <property type="match status" value="1"/>
</dbReference>
<accession>A0ABV6S0G2</accession>
<dbReference type="InterPro" id="IPR009061">
    <property type="entry name" value="DNA-bd_dom_put_sf"/>
</dbReference>
<comment type="caution">
    <text evidence="2">The sequence shown here is derived from an EMBL/GenBank/DDBJ whole genome shotgun (WGS) entry which is preliminary data.</text>
</comment>